<sequence>MTGLDPSPNKSYGSRSCSRRQSASQSTEQPDVRNEGPVRRSKSMLARARSATEDSSATPVRHHERGHPLPNSHNPAPKDAIPFRNQHLGLPSHRRHMEFTSGCSPQRRMTYSNFRRSDSQPQTNPSSPDARSAYTSPSRKDGSRSRSRRRGSTSQGQATSSRRQSGISSPTDRPTQSSQRHSLDSEKLYSNLTSIANSPSQRGSRHNTEADGYYNGSNSGHTSRHSRRSSARNSGASSPRRRRDSISQVSEPNAVSTKTRRPRTSETHARVQPDRRSESTHSSTHSLLSPASPQQSQSPSPSRHSSKPQPAADVPPPPREESAANATAERSKSTIRRGLEAILCSPDEKKQADRSASPAMTFEDYVIIADIPRTPYVEGEENVMPQRRPQSQSPRRDYQHRASRSDMPDGDSDRRDSEERGRGRERGRDRSQRERKKQADTKKILNDLNFKKGWIFRLDDDEEWRKYWFVLTDSRFKYYRDSQAEERDELEGELDLCLCTDIIECDVEKNYGFQLHTRESIITLSAMTSKIRKNWIDILRRNISGNPPDQYNGSKARGDQDGSNQLTAPLSSRRESGVGRDQEHERRLEYRTRWFQEGIVCTDGENSRWDTIELKKGTIKPTDRTDGLAENIPESSEDIDKKWEDFEKMQIGETQSLDVADSSNYDSTIEEEPPSSPSRQVRFGEPEESSSTTSVGGPCGPNAPCGPRMRALEKIYKETLEATQREHEKQMERLQKETERLLMEESQAAAKTIDALRKAHQEELAKARGGAGRDGLTDSRMPL</sequence>
<organism evidence="4 5">
    <name type="scientific">Coilia grayii</name>
    <name type="common">Gray's grenadier anchovy</name>
    <dbReference type="NCBI Taxonomy" id="363190"/>
    <lineage>
        <taxon>Eukaryota</taxon>
        <taxon>Metazoa</taxon>
        <taxon>Chordata</taxon>
        <taxon>Craniata</taxon>
        <taxon>Vertebrata</taxon>
        <taxon>Euteleostomi</taxon>
        <taxon>Actinopterygii</taxon>
        <taxon>Neopterygii</taxon>
        <taxon>Teleostei</taxon>
        <taxon>Clupei</taxon>
        <taxon>Clupeiformes</taxon>
        <taxon>Clupeoidei</taxon>
        <taxon>Engraulidae</taxon>
        <taxon>Coilinae</taxon>
        <taxon>Coilia</taxon>
    </lineage>
</organism>
<feature type="compositionally biased region" description="Basic and acidic residues" evidence="2">
    <location>
        <begin position="263"/>
        <end position="279"/>
    </location>
</feature>
<dbReference type="Proteomes" id="UP001591681">
    <property type="component" value="Unassembled WGS sequence"/>
</dbReference>
<feature type="compositionally biased region" description="Basic and acidic residues" evidence="2">
    <location>
        <begin position="572"/>
        <end position="584"/>
    </location>
</feature>
<keyword evidence="5" id="KW-1185">Reference proteome</keyword>
<feature type="domain" description="PH" evidence="3">
    <location>
        <begin position="448"/>
        <end position="544"/>
    </location>
</feature>
<dbReference type="InterPro" id="IPR011993">
    <property type="entry name" value="PH-like_dom_sf"/>
</dbReference>
<dbReference type="PROSITE" id="PS50003">
    <property type="entry name" value="PH_DOMAIN"/>
    <property type="match status" value="1"/>
</dbReference>
<accession>A0ABD1JM20</accession>
<proteinExistence type="predicted"/>
<feature type="coiled-coil region" evidence="1">
    <location>
        <begin position="717"/>
        <end position="751"/>
    </location>
</feature>
<dbReference type="InterPro" id="IPR052223">
    <property type="entry name" value="Actin_Cytoskeleton_Reg"/>
</dbReference>
<feature type="region of interest" description="Disordered" evidence="2">
    <location>
        <begin position="377"/>
        <end position="440"/>
    </location>
</feature>
<feature type="region of interest" description="Disordered" evidence="2">
    <location>
        <begin position="546"/>
        <end position="584"/>
    </location>
</feature>
<feature type="compositionally biased region" description="Polar residues" evidence="2">
    <location>
        <begin position="561"/>
        <end position="570"/>
    </location>
</feature>
<comment type="caution">
    <text evidence="4">The sequence shown here is derived from an EMBL/GenBank/DDBJ whole genome shotgun (WGS) entry which is preliminary data.</text>
</comment>
<feature type="compositionally biased region" description="Low complexity" evidence="2">
    <location>
        <begin position="280"/>
        <end position="312"/>
    </location>
</feature>
<evidence type="ECO:0000313" key="4">
    <source>
        <dbReference type="EMBL" id="KAL2086988.1"/>
    </source>
</evidence>
<dbReference type="Pfam" id="PF00169">
    <property type="entry name" value="PH"/>
    <property type="match status" value="1"/>
</dbReference>
<evidence type="ECO:0000256" key="2">
    <source>
        <dbReference type="SAM" id="MobiDB-lite"/>
    </source>
</evidence>
<dbReference type="SUPFAM" id="SSF50729">
    <property type="entry name" value="PH domain-like"/>
    <property type="match status" value="1"/>
</dbReference>
<feature type="compositionally biased region" description="Polar residues" evidence="2">
    <location>
        <begin position="653"/>
        <end position="667"/>
    </location>
</feature>
<dbReference type="SMART" id="SM00233">
    <property type="entry name" value="PH"/>
    <property type="match status" value="1"/>
</dbReference>
<feature type="compositionally biased region" description="Polar residues" evidence="2">
    <location>
        <begin position="101"/>
        <end position="135"/>
    </location>
</feature>
<feature type="compositionally biased region" description="Basic and acidic residues" evidence="2">
    <location>
        <begin position="394"/>
        <end position="440"/>
    </location>
</feature>
<feature type="compositionally biased region" description="Polar residues" evidence="2">
    <location>
        <begin position="157"/>
        <end position="180"/>
    </location>
</feature>
<keyword evidence="1" id="KW-0175">Coiled coil</keyword>
<dbReference type="PANTHER" id="PTHR17271">
    <property type="entry name" value="PLECKSTRIN HOMOLOGY PH DOMAIN-CONTAINING PROTEIN"/>
    <property type="match status" value="1"/>
</dbReference>
<feature type="region of interest" description="Disordered" evidence="2">
    <location>
        <begin position="758"/>
        <end position="783"/>
    </location>
</feature>
<protein>
    <recommendedName>
        <fullName evidence="3">PH domain-containing protein</fullName>
    </recommendedName>
</protein>
<dbReference type="EMBL" id="JBHFQA010000015">
    <property type="protein sequence ID" value="KAL2086988.1"/>
    <property type="molecule type" value="Genomic_DNA"/>
</dbReference>
<feature type="region of interest" description="Disordered" evidence="2">
    <location>
        <begin position="653"/>
        <end position="707"/>
    </location>
</feature>
<dbReference type="PANTHER" id="PTHR17271:SF10">
    <property type="entry name" value="TRIO AND F-ACTIN-BINDING PROTEIN"/>
    <property type="match status" value="1"/>
</dbReference>
<reference evidence="4 5" key="1">
    <citation type="submission" date="2024-09" db="EMBL/GenBank/DDBJ databases">
        <title>A chromosome-level genome assembly of Gray's grenadier anchovy, Coilia grayii.</title>
        <authorList>
            <person name="Fu Z."/>
        </authorList>
    </citation>
    <scope>NUCLEOTIDE SEQUENCE [LARGE SCALE GENOMIC DNA]</scope>
    <source>
        <strain evidence="4">G4</strain>
        <tissue evidence="4">Muscle</tissue>
    </source>
</reference>
<evidence type="ECO:0000256" key="1">
    <source>
        <dbReference type="SAM" id="Coils"/>
    </source>
</evidence>
<feature type="compositionally biased region" description="Polar residues" evidence="2">
    <location>
        <begin position="188"/>
        <end position="202"/>
    </location>
</feature>
<feature type="compositionally biased region" description="Polar residues" evidence="2">
    <location>
        <begin position="246"/>
        <end position="257"/>
    </location>
</feature>
<evidence type="ECO:0000259" key="3">
    <source>
        <dbReference type="PROSITE" id="PS50003"/>
    </source>
</evidence>
<gene>
    <name evidence="4" type="ORF">ACEWY4_018047</name>
</gene>
<feature type="compositionally biased region" description="Low complexity" evidence="2">
    <location>
        <begin position="14"/>
        <end position="26"/>
    </location>
</feature>
<dbReference type="AlphaFoldDB" id="A0ABD1JM20"/>
<evidence type="ECO:0000313" key="5">
    <source>
        <dbReference type="Proteomes" id="UP001591681"/>
    </source>
</evidence>
<feature type="region of interest" description="Disordered" evidence="2">
    <location>
        <begin position="1"/>
        <end position="358"/>
    </location>
</feature>
<name>A0ABD1JM20_9TELE</name>
<dbReference type="InterPro" id="IPR001849">
    <property type="entry name" value="PH_domain"/>
</dbReference>
<dbReference type="Gene3D" id="2.30.29.30">
    <property type="entry name" value="Pleckstrin-homology domain (PH domain)/Phosphotyrosine-binding domain (PTB)"/>
    <property type="match status" value="1"/>
</dbReference>